<dbReference type="AlphaFoldDB" id="A0A2G2W3K6"/>
<accession>A0A2G2W3K6</accession>
<protein>
    <submittedName>
        <fullName evidence="1">Uncharacterized protein</fullName>
    </submittedName>
</protein>
<dbReference type="Proteomes" id="UP000224567">
    <property type="component" value="Unassembled WGS sequence"/>
</dbReference>
<sequence length="163" mass="18346">MRAWPKVDNIILVRSSGVVTRGPNTSSAPSQTDAINFSYFHELMNIVDTKLKKTVQTSNPGLPSAINSSKENNVYQDVGVIERMKPLLTKSPSRSQSTLSKLIFNFYLLVSSKNLWQMDPKHEIEIMLACYMVKKRVLGRRGEEIMATLRRLGSSGSSLNEKR</sequence>
<evidence type="ECO:0000313" key="2">
    <source>
        <dbReference type="Proteomes" id="UP000224567"/>
    </source>
</evidence>
<dbReference type="STRING" id="33114.A0A2G2W3K6"/>
<reference evidence="1 2" key="1">
    <citation type="journal article" date="2017" name="Genome Biol.">
        <title>New reference genome sequences of hot pepper reveal the massive evolution of plant disease-resistance genes by retroduplication.</title>
        <authorList>
            <person name="Kim S."/>
            <person name="Park J."/>
            <person name="Yeom S.I."/>
            <person name="Kim Y.M."/>
            <person name="Seo E."/>
            <person name="Kim K.T."/>
            <person name="Kim M.S."/>
            <person name="Lee J.M."/>
            <person name="Cheong K."/>
            <person name="Shin H.S."/>
            <person name="Kim S.B."/>
            <person name="Han K."/>
            <person name="Lee J."/>
            <person name="Park M."/>
            <person name="Lee H.A."/>
            <person name="Lee H.Y."/>
            <person name="Lee Y."/>
            <person name="Oh S."/>
            <person name="Lee J.H."/>
            <person name="Choi E."/>
            <person name="Choi E."/>
            <person name="Lee S.E."/>
            <person name="Jeon J."/>
            <person name="Kim H."/>
            <person name="Choi G."/>
            <person name="Song H."/>
            <person name="Lee J."/>
            <person name="Lee S.C."/>
            <person name="Kwon J.K."/>
            <person name="Lee H.Y."/>
            <person name="Koo N."/>
            <person name="Hong Y."/>
            <person name="Kim R.W."/>
            <person name="Kang W.H."/>
            <person name="Huh J.H."/>
            <person name="Kang B.C."/>
            <person name="Yang T.J."/>
            <person name="Lee Y.H."/>
            <person name="Bennetzen J.L."/>
            <person name="Choi D."/>
        </authorList>
    </citation>
    <scope>NUCLEOTIDE SEQUENCE [LARGE SCALE GENOMIC DNA]</scope>
    <source>
        <strain evidence="2">cv. PBC81</strain>
    </source>
</reference>
<organism evidence="1 2">
    <name type="scientific">Capsicum baccatum</name>
    <name type="common">Peruvian pepper</name>
    <dbReference type="NCBI Taxonomy" id="33114"/>
    <lineage>
        <taxon>Eukaryota</taxon>
        <taxon>Viridiplantae</taxon>
        <taxon>Streptophyta</taxon>
        <taxon>Embryophyta</taxon>
        <taxon>Tracheophyta</taxon>
        <taxon>Spermatophyta</taxon>
        <taxon>Magnoliopsida</taxon>
        <taxon>eudicotyledons</taxon>
        <taxon>Gunneridae</taxon>
        <taxon>Pentapetalae</taxon>
        <taxon>asterids</taxon>
        <taxon>lamiids</taxon>
        <taxon>Solanales</taxon>
        <taxon>Solanaceae</taxon>
        <taxon>Solanoideae</taxon>
        <taxon>Capsiceae</taxon>
        <taxon>Capsicum</taxon>
    </lineage>
</organism>
<comment type="caution">
    <text evidence="1">The sequence shown here is derived from an EMBL/GenBank/DDBJ whole genome shotgun (WGS) entry which is preliminary data.</text>
</comment>
<gene>
    <name evidence="1" type="ORF">CQW23_18664</name>
</gene>
<name>A0A2G2W3K6_CAPBA</name>
<evidence type="ECO:0000313" key="1">
    <source>
        <dbReference type="EMBL" id="PHT39810.1"/>
    </source>
</evidence>
<dbReference type="EMBL" id="MLFT02000008">
    <property type="protein sequence ID" value="PHT39810.1"/>
    <property type="molecule type" value="Genomic_DNA"/>
</dbReference>
<keyword evidence="2" id="KW-1185">Reference proteome</keyword>
<proteinExistence type="predicted"/>
<reference evidence="2" key="2">
    <citation type="journal article" date="2017" name="J. Anim. Genet.">
        <title>Multiple reference genome sequences of hot pepper reveal the massive evolution of plant disease resistance genes by retroduplication.</title>
        <authorList>
            <person name="Kim S."/>
            <person name="Park J."/>
            <person name="Yeom S.-I."/>
            <person name="Kim Y.-M."/>
            <person name="Seo E."/>
            <person name="Kim K.-T."/>
            <person name="Kim M.-S."/>
            <person name="Lee J.M."/>
            <person name="Cheong K."/>
            <person name="Shin H.-S."/>
            <person name="Kim S.-B."/>
            <person name="Han K."/>
            <person name="Lee J."/>
            <person name="Park M."/>
            <person name="Lee H.-A."/>
            <person name="Lee H.-Y."/>
            <person name="Lee Y."/>
            <person name="Oh S."/>
            <person name="Lee J.H."/>
            <person name="Choi E."/>
            <person name="Choi E."/>
            <person name="Lee S.E."/>
            <person name="Jeon J."/>
            <person name="Kim H."/>
            <person name="Choi G."/>
            <person name="Song H."/>
            <person name="Lee J."/>
            <person name="Lee S.-C."/>
            <person name="Kwon J.-K."/>
            <person name="Lee H.-Y."/>
            <person name="Koo N."/>
            <person name="Hong Y."/>
            <person name="Kim R.W."/>
            <person name="Kang W.-H."/>
            <person name="Huh J.H."/>
            <person name="Kang B.-C."/>
            <person name="Yang T.-J."/>
            <person name="Lee Y.-H."/>
            <person name="Bennetzen J.L."/>
            <person name="Choi D."/>
        </authorList>
    </citation>
    <scope>NUCLEOTIDE SEQUENCE [LARGE SCALE GENOMIC DNA]</scope>
    <source>
        <strain evidence="2">cv. PBC81</strain>
    </source>
</reference>